<organism evidence="1 2">
    <name type="scientific">Pogonomyrmex barbatus</name>
    <name type="common">red harvester ant</name>
    <dbReference type="NCBI Taxonomy" id="144034"/>
    <lineage>
        <taxon>Eukaryota</taxon>
        <taxon>Metazoa</taxon>
        <taxon>Ecdysozoa</taxon>
        <taxon>Arthropoda</taxon>
        <taxon>Hexapoda</taxon>
        <taxon>Insecta</taxon>
        <taxon>Pterygota</taxon>
        <taxon>Neoptera</taxon>
        <taxon>Endopterygota</taxon>
        <taxon>Hymenoptera</taxon>
        <taxon>Apocrita</taxon>
        <taxon>Aculeata</taxon>
        <taxon>Formicoidea</taxon>
        <taxon>Formicidae</taxon>
        <taxon>Myrmicinae</taxon>
        <taxon>Pogonomyrmex</taxon>
    </lineage>
</organism>
<evidence type="ECO:0000313" key="1">
    <source>
        <dbReference type="Proteomes" id="UP000504615"/>
    </source>
</evidence>
<reference evidence="2" key="1">
    <citation type="submission" date="2025-08" db="UniProtKB">
        <authorList>
            <consortium name="RefSeq"/>
        </authorList>
    </citation>
    <scope>IDENTIFICATION</scope>
</reference>
<dbReference type="KEGG" id="pbar:105424413"/>
<dbReference type="Proteomes" id="UP000504615">
    <property type="component" value="Unplaced"/>
</dbReference>
<gene>
    <name evidence="2" type="primary">LOC105424413</name>
</gene>
<protein>
    <submittedName>
        <fullName evidence="2">Uncharacterized protein LOC105424413</fullName>
    </submittedName>
</protein>
<name>A0A6I9WMB6_9HYME</name>
<sequence length="149" mass="17340">MEEMAKPILPCTYEFSRGYGTGVAEALGNWGFSNRICSEGQELQRLKCLFAEMDSLRSPNKPIMCVKYDPRYDPESWYVKPSECKPAWTCPKKRPLITYCSTVTILKIANLREIRWDPGYPNRSHIEQGTNKWYRQRSDCCYQPICLVP</sequence>
<accession>A0A6I9WMB6</accession>
<proteinExistence type="predicted"/>
<keyword evidence="1" id="KW-1185">Reference proteome</keyword>
<evidence type="ECO:0000313" key="2">
    <source>
        <dbReference type="RefSeq" id="XP_011632932.1"/>
    </source>
</evidence>
<dbReference type="RefSeq" id="XP_011632932.1">
    <property type="nucleotide sequence ID" value="XM_011634630.2"/>
</dbReference>
<dbReference type="GeneID" id="105424413"/>
<dbReference type="OrthoDB" id="7676726at2759"/>
<dbReference type="AlphaFoldDB" id="A0A6I9WMB6"/>